<dbReference type="Proteomes" id="UP000001188">
    <property type="component" value="Chromosome"/>
</dbReference>
<dbReference type="AlphaFoldDB" id="B0RQP8"/>
<evidence type="ECO:0000313" key="2">
    <source>
        <dbReference type="Proteomes" id="UP000001188"/>
    </source>
</evidence>
<protein>
    <submittedName>
        <fullName evidence="1">Uncharacterized protein</fullName>
    </submittedName>
</protein>
<gene>
    <name evidence="1" type="ORF">XCCB100_1433</name>
</gene>
<accession>B0RQP8</accession>
<name>B0RQP8_XANCB</name>
<sequence>MKGPSNSGVAVMSVFHRRMRLQQLMPAEPRLRIGTTYCIAAIAHSRAHALVTGSAAHYLRTV</sequence>
<proteinExistence type="predicted"/>
<evidence type="ECO:0000313" key="1">
    <source>
        <dbReference type="EMBL" id="CAP50783.1"/>
    </source>
</evidence>
<dbReference type="HOGENOM" id="CLU_2903225_0_0_6"/>
<reference evidence="1 2" key="1">
    <citation type="journal article" date="2008" name="J. Biotechnol.">
        <title>The genome of Xanthomonas campestris pv. campestris B100 and its use for the reconstruction of metabolic pathways involved in xanthan biosynthesis.</title>
        <authorList>
            <person name="Vorholter F.J."/>
            <person name="Schneiker S."/>
            <person name="Goesmann A."/>
            <person name="Krause L."/>
            <person name="Bekel T."/>
            <person name="Kaiser O."/>
            <person name="Linke B."/>
            <person name="Patschkowski T."/>
            <person name="Ruckert C."/>
            <person name="Schmid J."/>
            <person name="Sidhu V.K."/>
            <person name="Sieber V."/>
            <person name="Tauch A."/>
            <person name="Watt S.A."/>
            <person name="Weisshaar B."/>
            <person name="Becker A."/>
            <person name="Niehaus K."/>
            <person name="Puhler A."/>
        </authorList>
    </citation>
    <scope>NUCLEOTIDE SEQUENCE [LARGE SCALE GENOMIC DNA]</scope>
    <source>
        <strain evidence="1 2">B100</strain>
    </source>
</reference>
<dbReference type="KEGG" id="xca:xcc-b100_1433"/>
<organism evidence="1 2">
    <name type="scientific">Xanthomonas campestris pv. campestris (strain B100)</name>
    <dbReference type="NCBI Taxonomy" id="509169"/>
    <lineage>
        <taxon>Bacteria</taxon>
        <taxon>Pseudomonadati</taxon>
        <taxon>Pseudomonadota</taxon>
        <taxon>Gammaproteobacteria</taxon>
        <taxon>Lysobacterales</taxon>
        <taxon>Lysobacteraceae</taxon>
        <taxon>Xanthomonas</taxon>
    </lineage>
</organism>
<dbReference type="EMBL" id="AM920689">
    <property type="protein sequence ID" value="CAP50783.1"/>
    <property type="molecule type" value="Genomic_DNA"/>
</dbReference>